<evidence type="ECO:0000313" key="6">
    <source>
        <dbReference type="EMBL" id="QEV62729.1"/>
    </source>
</evidence>
<dbReference type="InterPro" id="IPR025645">
    <property type="entry name" value="DUF4349"/>
</dbReference>
<sequence length="334" mass="34153">MRRSRTGNGARALAVALLAGALALTGCGAGGDDGDEKASGDSAARSGRSHGDAALAEGGAGGDQDGGDGKAAAPGGKGGKEAGQAKKPGERLRIDGPHIIRTASLTVRVRDVPKALDRARAAASAANGLVGDETTDRDGHGRERSRVVLRVPQERYTQVLSDLEGTGKLVSRTAKAEDVTGEVVDVESRIRTQRASVARVRELMDKATKISDIVSLEGELSTRQADLEALLARQASLKDRTTLATITLTLTESPAGREDDGGDDPTVVDALAGGWGAFLTMLRWVAVALGAALPFVAGAALLGAAWLRWGRGRTTGAPRTSGAPEATPGTPDGS</sequence>
<proteinExistence type="predicted"/>
<feature type="region of interest" description="Disordered" evidence="1">
    <location>
        <begin position="31"/>
        <end position="93"/>
    </location>
</feature>
<reference evidence="6 7" key="1">
    <citation type="submission" date="2017-09" db="EMBL/GenBank/DDBJ databases">
        <authorList>
            <person name="Lee N."/>
            <person name="Cho B.-K."/>
        </authorList>
    </citation>
    <scope>NUCLEOTIDE SEQUENCE [LARGE SCALE GENOMIC DNA]</scope>
    <source>
        <strain evidence="6 7">ATCC 27465</strain>
    </source>
</reference>
<keyword evidence="2" id="KW-0472">Membrane</keyword>
<dbReference type="Pfam" id="PF14257">
    <property type="entry name" value="DUF4349"/>
    <property type="match status" value="1"/>
</dbReference>
<keyword evidence="3" id="KW-0732">Signal</keyword>
<reference evidence="5 8" key="2">
    <citation type="submission" date="2020-08" db="EMBL/GenBank/DDBJ databases">
        <title>Genomic Encyclopedia of Type Strains, Phase III (KMG-III): the genomes of soil and plant-associated and newly described type strains.</title>
        <authorList>
            <person name="Whitman W."/>
        </authorList>
    </citation>
    <scope>NUCLEOTIDE SEQUENCE [LARGE SCALE GENOMIC DNA]</scope>
    <source>
        <strain evidence="5 8">CECT 3146</strain>
    </source>
</reference>
<name>A0A5P2XHF2_STRST</name>
<dbReference type="EMBL" id="JACHJD010000006">
    <property type="protein sequence ID" value="MBB5105059.1"/>
    <property type="molecule type" value="Genomic_DNA"/>
</dbReference>
<protein>
    <submittedName>
        <fullName evidence="6">DUF4349 domain-containing protein</fullName>
    </submittedName>
</protein>
<dbReference type="PROSITE" id="PS51257">
    <property type="entry name" value="PROKAR_LIPOPROTEIN"/>
    <property type="match status" value="1"/>
</dbReference>
<evidence type="ECO:0000256" key="2">
    <source>
        <dbReference type="SAM" id="Phobius"/>
    </source>
</evidence>
<keyword evidence="8" id="KW-1185">Reference proteome</keyword>
<feature type="transmembrane region" description="Helical" evidence="2">
    <location>
        <begin position="284"/>
        <end position="307"/>
    </location>
</feature>
<dbReference type="AlphaFoldDB" id="A0A5P2XHF2"/>
<keyword evidence="2" id="KW-1133">Transmembrane helix</keyword>
<keyword evidence="2" id="KW-0812">Transmembrane</keyword>
<evidence type="ECO:0000259" key="4">
    <source>
        <dbReference type="Pfam" id="PF14257"/>
    </source>
</evidence>
<feature type="compositionally biased region" description="Low complexity" evidence="1">
    <location>
        <begin position="40"/>
        <end position="57"/>
    </location>
</feature>
<organism evidence="6 7">
    <name type="scientific">Streptomyces spectabilis</name>
    <dbReference type="NCBI Taxonomy" id="68270"/>
    <lineage>
        <taxon>Bacteria</taxon>
        <taxon>Bacillati</taxon>
        <taxon>Actinomycetota</taxon>
        <taxon>Actinomycetes</taxon>
        <taxon>Kitasatosporales</taxon>
        <taxon>Streptomycetaceae</taxon>
        <taxon>Streptomyces</taxon>
    </lineage>
</organism>
<dbReference type="OrthoDB" id="186919at2"/>
<accession>A0A5P2XHF2</accession>
<dbReference type="Proteomes" id="UP000326505">
    <property type="component" value="Chromosome"/>
</dbReference>
<evidence type="ECO:0000256" key="1">
    <source>
        <dbReference type="SAM" id="MobiDB-lite"/>
    </source>
</evidence>
<dbReference type="KEGG" id="sspb:CP982_31755"/>
<dbReference type="Proteomes" id="UP000549009">
    <property type="component" value="Unassembled WGS sequence"/>
</dbReference>
<gene>
    <name evidence="6" type="ORF">CP982_31755</name>
    <name evidence="5" type="ORF">FHS40_004152</name>
</gene>
<dbReference type="EMBL" id="CP023690">
    <property type="protein sequence ID" value="QEV62729.1"/>
    <property type="molecule type" value="Genomic_DNA"/>
</dbReference>
<feature type="compositionally biased region" description="Basic and acidic residues" evidence="1">
    <location>
        <begin position="78"/>
        <end position="93"/>
    </location>
</feature>
<feature type="region of interest" description="Disordered" evidence="1">
    <location>
        <begin position="315"/>
        <end position="334"/>
    </location>
</feature>
<feature type="chain" id="PRO_5044623360" evidence="3">
    <location>
        <begin position="32"/>
        <end position="334"/>
    </location>
</feature>
<dbReference type="RefSeq" id="WP_150513588.1">
    <property type="nucleotide sequence ID" value="NZ_BMSQ01000002.1"/>
</dbReference>
<evidence type="ECO:0000313" key="8">
    <source>
        <dbReference type="Proteomes" id="UP000549009"/>
    </source>
</evidence>
<evidence type="ECO:0000256" key="3">
    <source>
        <dbReference type="SAM" id="SignalP"/>
    </source>
</evidence>
<feature type="domain" description="DUF4349" evidence="4">
    <location>
        <begin position="98"/>
        <end position="306"/>
    </location>
</feature>
<feature type="signal peptide" evidence="3">
    <location>
        <begin position="1"/>
        <end position="31"/>
    </location>
</feature>
<evidence type="ECO:0000313" key="7">
    <source>
        <dbReference type="Proteomes" id="UP000326505"/>
    </source>
</evidence>
<evidence type="ECO:0000313" key="5">
    <source>
        <dbReference type="EMBL" id="MBB5105059.1"/>
    </source>
</evidence>